<feature type="signal peptide" evidence="5">
    <location>
        <begin position="1"/>
        <end position="29"/>
    </location>
</feature>
<dbReference type="Gene3D" id="1.10.760.10">
    <property type="entry name" value="Cytochrome c-like domain"/>
    <property type="match status" value="1"/>
</dbReference>
<keyword evidence="1 4" id="KW-0349">Heme</keyword>
<reference evidence="7 8" key="1">
    <citation type="submission" date="2022-01" db="EMBL/GenBank/DDBJ databases">
        <title>Paraglaciecola sp. G1-23.</title>
        <authorList>
            <person name="Jin M.S."/>
            <person name="Han D.M."/>
            <person name="Kim H.M."/>
            <person name="Jeon C.O."/>
        </authorList>
    </citation>
    <scope>NUCLEOTIDE SEQUENCE [LARGE SCALE GENOMIC DNA]</scope>
    <source>
        <strain evidence="7 8">G1-23</strain>
    </source>
</reference>
<evidence type="ECO:0000256" key="4">
    <source>
        <dbReference type="PROSITE-ProRule" id="PRU00433"/>
    </source>
</evidence>
<feature type="domain" description="Cytochrome c" evidence="6">
    <location>
        <begin position="30"/>
        <end position="109"/>
    </location>
</feature>
<dbReference type="InterPro" id="IPR009056">
    <property type="entry name" value="Cyt_c-like_dom"/>
</dbReference>
<keyword evidence="5" id="KW-0732">Signal</keyword>
<proteinExistence type="predicted"/>
<comment type="caution">
    <text evidence="7">The sequence shown here is derived from an EMBL/GenBank/DDBJ whole genome shotgun (WGS) entry which is preliminary data.</text>
</comment>
<evidence type="ECO:0000256" key="1">
    <source>
        <dbReference type="ARBA" id="ARBA00022617"/>
    </source>
</evidence>
<evidence type="ECO:0000256" key="3">
    <source>
        <dbReference type="ARBA" id="ARBA00023004"/>
    </source>
</evidence>
<protein>
    <submittedName>
        <fullName evidence="7">Cytochrome c</fullName>
    </submittedName>
</protein>
<dbReference type="RefSeq" id="WP_235313683.1">
    <property type="nucleotide sequence ID" value="NZ_JAKGAS010000009.1"/>
</dbReference>
<feature type="chain" id="PRO_5047055359" evidence="5">
    <location>
        <begin position="30"/>
        <end position="444"/>
    </location>
</feature>
<dbReference type="Pfam" id="PF13442">
    <property type="entry name" value="Cytochrome_CBB3"/>
    <property type="match status" value="1"/>
</dbReference>
<dbReference type="SUPFAM" id="SSF46626">
    <property type="entry name" value="Cytochrome c"/>
    <property type="match status" value="1"/>
</dbReference>
<dbReference type="InterPro" id="IPR036909">
    <property type="entry name" value="Cyt_c-like_dom_sf"/>
</dbReference>
<evidence type="ECO:0000259" key="6">
    <source>
        <dbReference type="PROSITE" id="PS51007"/>
    </source>
</evidence>
<keyword evidence="8" id="KW-1185">Reference proteome</keyword>
<evidence type="ECO:0000313" key="8">
    <source>
        <dbReference type="Proteomes" id="UP001521137"/>
    </source>
</evidence>
<accession>A0ABS9DA14</accession>
<dbReference type="EMBL" id="JAKGAS010000009">
    <property type="protein sequence ID" value="MCF2949579.1"/>
    <property type="molecule type" value="Genomic_DNA"/>
</dbReference>
<dbReference type="PROSITE" id="PS51007">
    <property type="entry name" value="CYTC"/>
    <property type="match status" value="1"/>
</dbReference>
<organism evidence="7 8">
    <name type="scientific">Paraglaciecola algarum</name>
    <dbReference type="NCBI Taxonomy" id="3050085"/>
    <lineage>
        <taxon>Bacteria</taxon>
        <taxon>Pseudomonadati</taxon>
        <taxon>Pseudomonadota</taxon>
        <taxon>Gammaproteobacteria</taxon>
        <taxon>Alteromonadales</taxon>
        <taxon>Alteromonadaceae</taxon>
        <taxon>Paraglaciecola</taxon>
    </lineage>
</organism>
<evidence type="ECO:0000256" key="2">
    <source>
        <dbReference type="ARBA" id="ARBA00022723"/>
    </source>
</evidence>
<keyword evidence="3 4" id="KW-0408">Iron</keyword>
<gene>
    <name evidence="7" type="ORF">L0668_15770</name>
</gene>
<sequence length="444" mass="48966">MNLFIKQLLPKLLKGLCICLVLQSSAALSEVTSEGQTLYESTCVACHGKKLEGGAGFNLRDETWVHGDSPSQIKANIKKGFSNAGMPAFGAIYNDAQISNIVDYILSKREGLSNLSYQIYHIDNNGLKSFDIIKNLQVKKAGKLPNNLMDFQLPEVNNYIIEFEGDLYAPKDQASHLFGMAHRELFKIEIDGKVVKPTSTEWMKLTWPLKRGKQHFKMSYSTAGDVDYTNRAMGFFVSNNELTQKLFAVSLPGKQFLNKATINIKAQSQPLVERKKVVNLPTSSVSVGFPEKINYAFNTKSCSIVGVWTEDLLNVGPNVEGRGKDGSLILGDWVFHSEQGISPVYSAPGSCTFTKYNRVGNPTFTYQVNGRDFSVQVAAISAQSLLLTYTLLSGEDTPLKLDLPKLENGVFTSQDGQITNNKFSTQAKVAKAYHITLNLTGSAQ</sequence>
<evidence type="ECO:0000313" key="7">
    <source>
        <dbReference type="EMBL" id="MCF2949579.1"/>
    </source>
</evidence>
<evidence type="ECO:0000256" key="5">
    <source>
        <dbReference type="SAM" id="SignalP"/>
    </source>
</evidence>
<name>A0ABS9DA14_9ALTE</name>
<keyword evidence="2 4" id="KW-0479">Metal-binding</keyword>
<dbReference type="Proteomes" id="UP001521137">
    <property type="component" value="Unassembled WGS sequence"/>
</dbReference>